<accession>E0W5E8</accession>
<dbReference type="EMBL" id="JN254562">
    <property type="protein sequence ID" value="AEK81375.1"/>
    <property type="molecule type" value="Genomic_DNA"/>
</dbReference>
<evidence type="ECO:0000256" key="3">
    <source>
        <dbReference type="ARBA" id="ARBA00022525"/>
    </source>
</evidence>
<keyword evidence="3 5" id="KW-0964">Secreted</keyword>
<name>E0W5E8_PHYSO</name>
<sequence>MRTYLVLLMAVGAFLSSSSALPTTTDSSPNKLQKNEAVGAVAPHANRNDQRFLRSYEEKVDADSEDRDLAGFIKAVKAMSSRSTWDEYVYAKKLAQIKKYYGKKMSYEKLYKEKGVDFSDAFHALKIPDEPKGSEIRKWYDGYYEFWVAMKEKNIKGG</sequence>
<gene>
    <name evidence="6" type="primary">Avh</name>
</gene>
<dbReference type="InterPro" id="IPR031825">
    <property type="entry name" value="RXLR"/>
</dbReference>
<evidence type="ECO:0000256" key="4">
    <source>
        <dbReference type="ARBA" id="ARBA00022729"/>
    </source>
</evidence>
<dbReference type="VEuPathDB" id="FungiDB:PHYSODRAFT_284141"/>
<protein>
    <recommendedName>
        <fullName evidence="5">RxLR effector protein</fullName>
    </recommendedName>
</protein>
<evidence type="ECO:0000256" key="2">
    <source>
        <dbReference type="ARBA" id="ARBA00010400"/>
    </source>
</evidence>
<comment type="domain">
    <text evidence="5">The RxLR-dEER motif acts to carry the protein into the host cell cytoplasm through binding to cell surface phosphatidylinositol-3-phosphate.</text>
</comment>
<feature type="signal peptide" evidence="5">
    <location>
        <begin position="1"/>
        <end position="20"/>
    </location>
</feature>
<evidence type="ECO:0000256" key="1">
    <source>
        <dbReference type="ARBA" id="ARBA00004613"/>
    </source>
</evidence>
<proteinExistence type="inferred from homology"/>
<comment type="function">
    <text evidence="5">Effector that suppresses plant defense responses during pathogen infection.</text>
</comment>
<feature type="chain" id="PRO_5007652916" description="RxLR effector protein" evidence="5">
    <location>
        <begin position="21"/>
        <end position="158"/>
    </location>
</feature>
<comment type="subcellular location">
    <subcellularLocation>
        <location evidence="1 5">Secreted</location>
    </subcellularLocation>
</comment>
<dbReference type="AlphaFoldDB" id="E0W5E8"/>
<dbReference type="Pfam" id="PF16810">
    <property type="entry name" value="RXLR"/>
    <property type="match status" value="1"/>
</dbReference>
<dbReference type="EMBL" id="JN254563">
    <property type="protein sequence ID" value="AEK81376.1"/>
    <property type="molecule type" value="Genomic_DNA"/>
</dbReference>
<evidence type="ECO:0000313" key="7">
    <source>
        <dbReference type="EMBL" id="AEK81376.1"/>
    </source>
</evidence>
<evidence type="ECO:0000256" key="5">
    <source>
        <dbReference type="RuleBase" id="RU367124"/>
    </source>
</evidence>
<organism evidence="6">
    <name type="scientific">Phytophthora sojae</name>
    <name type="common">Soybean stem and root rot agent</name>
    <name type="synonym">Phytophthora megasperma f. sp. glycines</name>
    <dbReference type="NCBI Taxonomy" id="67593"/>
    <lineage>
        <taxon>Eukaryota</taxon>
        <taxon>Sar</taxon>
        <taxon>Stramenopiles</taxon>
        <taxon>Oomycota</taxon>
        <taxon>Peronosporomycetes</taxon>
        <taxon>Peronosporales</taxon>
        <taxon>Peronosporaceae</taxon>
        <taxon>Phytophthora</taxon>
    </lineage>
</organism>
<evidence type="ECO:0000313" key="6">
    <source>
        <dbReference type="EMBL" id="AEK81375.1"/>
    </source>
</evidence>
<keyword evidence="4 5" id="KW-0732">Signal</keyword>
<comment type="similarity">
    <text evidence="2 5">Belongs to the RxLR effector family.</text>
</comment>
<reference evidence="6" key="1">
    <citation type="journal article" date="2011" name="Plant Cell">
        <title>Transcriptional programming and functional interactions within the Phytophthora sojae RXLR effector repertoire.</title>
        <authorList>
            <person name="Wang Q."/>
            <person name="Han C."/>
            <person name="Ferreira A.O."/>
            <person name="Yu X."/>
            <person name="Ye W."/>
            <person name="Tripathy S."/>
            <person name="Kale S.D."/>
            <person name="Gu B."/>
            <person name="Sheng Y."/>
            <person name="Sui Y."/>
            <person name="Wang X."/>
            <person name="Zhang Z."/>
            <person name="Cheng B."/>
            <person name="Dong S."/>
            <person name="Shan W."/>
            <person name="Zheng X."/>
            <person name="Dou D."/>
            <person name="Tyler B.M."/>
            <person name="Wang Y."/>
        </authorList>
    </citation>
    <scope>NUCLEOTIDE SEQUENCE</scope>
    <source>
        <strain evidence="6">P7074</strain>
        <strain evidence="7">P7076</strain>
    </source>
</reference>